<reference evidence="12 13" key="2">
    <citation type="submission" date="2012-02" db="EMBL/GenBank/DDBJ databases">
        <title>Improved High-Quality Draft sequence of Desulfobacter postgatei 2ac9.</title>
        <authorList>
            <consortium name="US DOE Joint Genome Institute"/>
            <person name="Lucas S."/>
            <person name="Han J."/>
            <person name="Lapidus A."/>
            <person name="Cheng J.-F."/>
            <person name="Goodwin L."/>
            <person name="Pitluck S."/>
            <person name="Peters L."/>
            <person name="Ovchinnikova G."/>
            <person name="Held B."/>
            <person name="Detter J.C."/>
            <person name="Han C."/>
            <person name="Tapia R."/>
            <person name="Land M."/>
            <person name="Hauser L."/>
            <person name="Kyrpides N."/>
            <person name="Ivanova N."/>
            <person name="Pagani I."/>
            <person name="Orellana R."/>
            <person name="Lovley D."/>
            <person name="Woyke T."/>
        </authorList>
    </citation>
    <scope>NUCLEOTIDE SEQUENCE [LARGE SCALE GENOMIC DNA]</scope>
    <source>
        <strain evidence="12 13">2ac9</strain>
    </source>
</reference>
<evidence type="ECO:0000256" key="4">
    <source>
        <dbReference type="ARBA" id="ARBA00022723"/>
    </source>
</evidence>
<keyword evidence="2" id="KW-0808">Transferase</keyword>
<protein>
    <recommendedName>
        <fullName evidence="1">RNA-directed DNA polymerase</fullName>
        <ecNumber evidence="1">2.7.7.49</ecNumber>
    </recommendedName>
</protein>
<name>I5B1B7_9BACT</name>
<dbReference type="HOGENOM" id="CLU_013584_2_0_7"/>
<dbReference type="Proteomes" id="UP000005778">
    <property type="component" value="Chromosome"/>
</dbReference>
<proteinExistence type="inferred from homology"/>
<dbReference type="InterPro" id="IPR000477">
    <property type="entry name" value="RT_dom"/>
</dbReference>
<evidence type="ECO:0000256" key="8">
    <source>
        <dbReference type="ARBA" id="ARBA00034120"/>
    </source>
</evidence>
<organism evidence="12 13">
    <name type="scientific">Desulfobacter postgatei 2ac9</name>
    <dbReference type="NCBI Taxonomy" id="879212"/>
    <lineage>
        <taxon>Bacteria</taxon>
        <taxon>Pseudomonadati</taxon>
        <taxon>Thermodesulfobacteriota</taxon>
        <taxon>Desulfobacteria</taxon>
        <taxon>Desulfobacterales</taxon>
        <taxon>Desulfobacteraceae</taxon>
        <taxon>Desulfobacter</taxon>
    </lineage>
</organism>
<feature type="domain" description="Reverse transcriptase" evidence="11">
    <location>
        <begin position="116"/>
        <end position="355"/>
    </location>
</feature>
<evidence type="ECO:0000256" key="10">
    <source>
        <dbReference type="SAM" id="MobiDB-lite"/>
    </source>
</evidence>
<dbReference type="Pfam" id="PF00078">
    <property type="entry name" value="RVT_1"/>
    <property type="match status" value="1"/>
</dbReference>
<dbReference type="PANTHER" id="PTHR34047:SF3">
    <property type="entry name" value="BLR2052 PROTEIN"/>
    <property type="match status" value="1"/>
</dbReference>
<evidence type="ECO:0000256" key="3">
    <source>
        <dbReference type="ARBA" id="ARBA00022695"/>
    </source>
</evidence>
<reference evidence="12 13" key="1">
    <citation type="submission" date="2011-09" db="EMBL/GenBank/DDBJ databases">
        <authorList>
            <consortium name="US DOE Joint Genome Institute (JGI-PGF)"/>
            <person name="Lucas S."/>
            <person name="Han J."/>
            <person name="Lapidus A."/>
            <person name="Cheng J.-F."/>
            <person name="Goodwin L."/>
            <person name="Pitluck S."/>
            <person name="Peters L."/>
            <person name="Land M.L."/>
            <person name="Hauser L."/>
            <person name="Orellana R."/>
            <person name="Lovley D."/>
            <person name="Woyke T.J."/>
        </authorList>
    </citation>
    <scope>NUCLEOTIDE SEQUENCE [LARGE SCALE GENOMIC DNA]</scope>
    <source>
        <strain evidence="12 13">2ac9</strain>
    </source>
</reference>
<evidence type="ECO:0000256" key="7">
    <source>
        <dbReference type="ARBA" id="ARBA00023118"/>
    </source>
</evidence>
<dbReference type="CDD" id="cd01651">
    <property type="entry name" value="RT_G2_intron"/>
    <property type="match status" value="1"/>
</dbReference>
<evidence type="ECO:0000259" key="11">
    <source>
        <dbReference type="PROSITE" id="PS50878"/>
    </source>
</evidence>
<comment type="similarity">
    <text evidence="8">Belongs to the bacterial reverse transcriptase family.</text>
</comment>
<evidence type="ECO:0000256" key="6">
    <source>
        <dbReference type="ARBA" id="ARBA00022918"/>
    </source>
</evidence>
<evidence type="ECO:0000313" key="13">
    <source>
        <dbReference type="Proteomes" id="UP000005778"/>
    </source>
</evidence>
<feature type="region of interest" description="Disordered" evidence="10">
    <location>
        <begin position="21"/>
        <end position="43"/>
    </location>
</feature>
<evidence type="ECO:0000313" key="12">
    <source>
        <dbReference type="EMBL" id="EIM63280.1"/>
    </source>
</evidence>
<dbReference type="InterPro" id="IPR030931">
    <property type="entry name" value="Group_II_RT_mat"/>
</dbReference>
<dbReference type="Pfam" id="PF08388">
    <property type="entry name" value="GIIM"/>
    <property type="match status" value="1"/>
</dbReference>
<sequence>MCGTWEPVALMLREKYKRRTRKYESTDAGHRGGATRSSDEDSVMELERRGSIDQLEVKKTTGNRRIGLNQAKPFCIPKLEVMEAYERVKANKGAAGVDGQSIEEFESNLKDNLYKLWNRMSSGSYFPPPVMRVEIPKGDGRMRPLGIPTVSDRIAQQIVKQQLEPELEKHFHPDSYGYRPEKSALDAVGKARENCWKYDWVLDLDIKGFFDNIDHDLLMKAVRYHTDDRWVLLYIERWLKAPVMMTDHTLFHPKKGTPQGGVISPLLANLFLHYAFDNWMERQCPATPFERYADDAVCHCKSLAQAEYLLRKLNERMENVGLELHPEKTKIVYCKDTDRQKDYALTSFDFLGYTFRARKSKNRWRKFFINFSPAVSNKAAKAIRQTSRKWNWPRRSDKSLEDLAHMFNPVIQGWINYYGRFYKSALYPALRCLDRRLVIWATRKYKRFRGHRRRASQWLARIARRQPNLFAHWRLLYA</sequence>
<dbReference type="InterPro" id="IPR043502">
    <property type="entry name" value="DNA/RNA_pol_sf"/>
</dbReference>
<dbReference type="AlphaFoldDB" id="I5B1B7"/>
<dbReference type="InterPro" id="IPR013597">
    <property type="entry name" value="Mat_intron_G2"/>
</dbReference>
<dbReference type="InterPro" id="IPR051083">
    <property type="entry name" value="GrpII_Intron_Splice-Mob/Def"/>
</dbReference>
<dbReference type="PRINTS" id="PR00866">
    <property type="entry name" value="RNADNAPOLMS"/>
</dbReference>
<keyword evidence="5" id="KW-0460">Magnesium</keyword>
<keyword evidence="13" id="KW-1185">Reference proteome</keyword>
<dbReference type="EMBL" id="CM001488">
    <property type="protein sequence ID" value="EIM63280.1"/>
    <property type="molecule type" value="Genomic_DNA"/>
</dbReference>
<accession>I5B1B7</accession>
<evidence type="ECO:0000256" key="5">
    <source>
        <dbReference type="ARBA" id="ARBA00022842"/>
    </source>
</evidence>
<comment type="catalytic activity">
    <reaction evidence="9">
        <text>DNA(n) + a 2'-deoxyribonucleoside 5'-triphosphate = DNA(n+1) + diphosphate</text>
        <dbReference type="Rhea" id="RHEA:22508"/>
        <dbReference type="Rhea" id="RHEA-COMP:17339"/>
        <dbReference type="Rhea" id="RHEA-COMP:17340"/>
        <dbReference type="ChEBI" id="CHEBI:33019"/>
        <dbReference type="ChEBI" id="CHEBI:61560"/>
        <dbReference type="ChEBI" id="CHEBI:173112"/>
        <dbReference type="EC" id="2.7.7.49"/>
    </reaction>
</comment>
<evidence type="ECO:0000256" key="9">
    <source>
        <dbReference type="ARBA" id="ARBA00048173"/>
    </source>
</evidence>
<evidence type="ECO:0000256" key="1">
    <source>
        <dbReference type="ARBA" id="ARBA00012493"/>
    </source>
</evidence>
<dbReference type="SUPFAM" id="SSF56672">
    <property type="entry name" value="DNA/RNA polymerases"/>
    <property type="match status" value="1"/>
</dbReference>
<keyword evidence="6 12" id="KW-0695">RNA-directed DNA polymerase</keyword>
<dbReference type="GO" id="GO:0003964">
    <property type="term" value="F:RNA-directed DNA polymerase activity"/>
    <property type="evidence" value="ECO:0007669"/>
    <property type="project" value="UniProtKB-KW"/>
</dbReference>
<evidence type="ECO:0000256" key="2">
    <source>
        <dbReference type="ARBA" id="ARBA00022679"/>
    </source>
</evidence>
<dbReference type="STRING" id="879212.DespoDRAFT_01324"/>
<dbReference type="PANTHER" id="PTHR34047">
    <property type="entry name" value="NUCLEAR INTRON MATURASE 1, MITOCHONDRIAL-RELATED"/>
    <property type="match status" value="1"/>
</dbReference>
<keyword evidence="3" id="KW-0548">Nucleotidyltransferase</keyword>
<dbReference type="eggNOG" id="COG3344">
    <property type="taxonomic scope" value="Bacteria"/>
</dbReference>
<dbReference type="GO" id="GO:0003723">
    <property type="term" value="F:RNA binding"/>
    <property type="evidence" value="ECO:0007669"/>
    <property type="project" value="InterPro"/>
</dbReference>
<keyword evidence="7" id="KW-0051">Antiviral defense</keyword>
<dbReference type="GO" id="GO:0051607">
    <property type="term" value="P:defense response to virus"/>
    <property type="evidence" value="ECO:0007669"/>
    <property type="project" value="UniProtKB-KW"/>
</dbReference>
<gene>
    <name evidence="12" type="ORF">DespoDRAFT_01324</name>
</gene>
<dbReference type="GO" id="GO:0046872">
    <property type="term" value="F:metal ion binding"/>
    <property type="evidence" value="ECO:0007669"/>
    <property type="project" value="UniProtKB-KW"/>
</dbReference>
<dbReference type="NCBIfam" id="TIGR04416">
    <property type="entry name" value="group_II_RT_mat"/>
    <property type="match status" value="1"/>
</dbReference>
<dbReference type="InterPro" id="IPR000123">
    <property type="entry name" value="Reverse_transcriptase_msDNA"/>
</dbReference>
<dbReference type="EC" id="2.7.7.49" evidence="1"/>
<dbReference type="PROSITE" id="PS50878">
    <property type="entry name" value="RT_POL"/>
    <property type="match status" value="1"/>
</dbReference>
<keyword evidence="4" id="KW-0479">Metal-binding</keyword>